<evidence type="ECO:0000256" key="1">
    <source>
        <dbReference type="SAM" id="Coils"/>
    </source>
</evidence>
<dbReference type="InterPro" id="IPR027417">
    <property type="entry name" value="P-loop_NTPase"/>
</dbReference>
<sequence>MRNLCEELNSIYKEKNKEYEKLLSRANSLMRIKEEFDSVLEEMDQNSFEPLVDSFSKYLTKLTLDNYSIGDISEEFNLIVKTSDSKTMPIDLLSAGTYDCVALALRLAILENLFEDENGFIILDDCLVDLDPERKQRAIETIKEFGKDRQVIFTTCNPDTAQALGGNIICL</sequence>
<dbReference type="RefSeq" id="WP_006312402.1">
    <property type="nucleotide sequence ID" value="NZ_ARZA01000139.1"/>
</dbReference>
<evidence type="ECO:0008006" key="4">
    <source>
        <dbReference type="Google" id="ProtNLM"/>
    </source>
</evidence>
<dbReference type="Gene3D" id="3.40.50.300">
    <property type="entry name" value="P-loop containing nucleotide triphosphate hydrolases"/>
    <property type="match status" value="1"/>
</dbReference>
<protein>
    <recommendedName>
        <fullName evidence="4">DNA double-strand break repair Rad50 ATPase</fullName>
    </recommendedName>
</protein>
<dbReference type="STRING" id="1304284.L21TH_1366"/>
<dbReference type="Proteomes" id="UP000013378">
    <property type="component" value="Unassembled WGS sequence"/>
</dbReference>
<dbReference type="AlphaFoldDB" id="R1CE88"/>
<keyword evidence="1" id="KW-0175">Coiled coil</keyword>
<dbReference type="eggNOG" id="COG0419">
    <property type="taxonomic scope" value="Bacteria"/>
</dbReference>
<organism evidence="2 3">
    <name type="scientific">Caldisalinibacter kiritimatiensis</name>
    <dbReference type="NCBI Taxonomy" id="1304284"/>
    <lineage>
        <taxon>Bacteria</taxon>
        <taxon>Bacillati</taxon>
        <taxon>Bacillota</taxon>
        <taxon>Tissierellia</taxon>
        <taxon>Tissierellales</taxon>
        <taxon>Thermohalobacteraceae</taxon>
        <taxon>Caldisalinibacter</taxon>
    </lineage>
</organism>
<dbReference type="OrthoDB" id="9764467at2"/>
<evidence type="ECO:0000313" key="3">
    <source>
        <dbReference type="Proteomes" id="UP000013378"/>
    </source>
</evidence>
<name>R1CE88_9FIRM</name>
<dbReference type="SUPFAM" id="SSF52540">
    <property type="entry name" value="P-loop containing nucleoside triphosphate hydrolases"/>
    <property type="match status" value="1"/>
</dbReference>
<accession>R1CE88</accession>
<reference evidence="2 3" key="1">
    <citation type="journal article" date="2015" name="Geomicrobiol. J.">
        <title>Caldisalinibacter kiritimatiensis gen. nov., sp. nov., a moderately thermohalophilic thiosulfate-reducing bacterium from a hypersaline microbial mat.</title>
        <authorList>
            <person name="Ben Hania W."/>
            <person name="Joseph M."/>
            <person name="Fiebig A."/>
            <person name="Bunk B."/>
            <person name="Klenk H.-P."/>
            <person name="Fardeau M.-L."/>
            <person name="Spring S."/>
        </authorList>
    </citation>
    <scope>NUCLEOTIDE SEQUENCE [LARGE SCALE GENOMIC DNA]</scope>
    <source>
        <strain evidence="2 3">L21-TH-D2</strain>
    </source>
</reference>
<dbReference type="EMBL" id="ARZA01000139">
    <property type="protein sequence ID" value="EOD00605.1"/>
    <property type="molecule type" value="Genomic_DNA"/>
</dbReference>
<dbReference type="PANTHER" id="PTHR41259:SF1">
    <property type="entry name" value="DOUBLE-STRAND BREAK REPAIR RAD50 ATPASE, PUTATIVE-RELATED"/>
    <property type="match status" value="1"/>
</dbReference>
<gene>
    <name evidence="2" type="ORF">L21TH_1366</name>
</gene>
<evidence type="ECO:0000313" key="2">
    <source>
        <dbReference type="EMBL" id="EOD00605.1"/>
    </source>
</evidence>
<feature type="coiled-coil region" evidence="1">
    <location>
        <begin position="5"/>
        <end position="32"/>
    </location>
</feature>
<keyword evidence="3" id="KW-1185">Reference proteome</keyword>
<dbReference type="PANTHER" id="PTHR41259">
    <property type="entry name" value="DOUBLE-STRAND BREAK REPAIR RAD50 ATPASE, PUTATIVE-RELATED"/>
    <property type="match status" value="1"/>
</dbReference>
<proteinExistence type="predicted"/>
<comment type="caution">
    <text evidence="2">The sequence shown here is derived from an EMBL/GenBank/DDBJ whole genome shotgun (WGS) entry which is preliminary data.</text>
</comment>